<dbReference type="InterPro" id="IPR003316">
    <property type="entry name" value="E2F_WHTH_DNA-bd_dom"/>
</dbReference>
<keyword evidence="1" id="KW-0804">Transcription</keyword>
<dbReference type="Pfam" id="PF02319">
    <property type="entry name" value="WHD_E2F_TDP"/>
    <property type="match status" value="1"/>
</dbReference>
<dbReference type="PANTHER" id="PTHR12548">
    <property type="entry name" value="TRANSCRIPTION FACTOR DP"/>
    <property type="match status" value="1"/>
</dbReference>
<dbReference type="GO" id="GO:0005634">
    <property type="term" value="C:nucleus"/>
    <property type="evidence" value="ECO:0007669"/>
    <property type="project" value="UniProtKB-SubCell"/>
</dbReference>
<protein>
    <recommendedName>
        <fullName evidence="3">E2F/DP family winged-helix DNA-binding domain-containing protein</fullName>
    </recommendedName>
</protein>
<dbReference type="Proteomes" id="UP000179807">
    <property type="component" value="Unassembled WGS sequence"/>
</dbReference>
<comment type="subcellular location">
    <subcellularLocation>
        <location evidence="1">Nucleus</location>
    </subcellularLocation>
</comment>
<comment type="similarity">
    <text evidence="1">Belongs to the E2F/DP family.</text>
</comment>
<dbReference type="InterPro" id="IPR036388">
    <property type="entry name" value="WH-like_DNA-bd_sf"/>
</dbReference>
<evidence type="ECO:0000259" key="3">
    <source>
        <dbReference type="SMART" id="SM01372"/>
    </source>
</evidence>
<dbReference type="EMBL" id="MLAK01001105">
    <property type="protein sequence ID" value="OHS97598.1"/>
    <property type="molecule type" value="Genomic_DNA"/>
</dbReference>
<dbReference type="GO" id="GO:0000981">
    <property type="term" value="F:DNA-binding transcription factor activity, RNA polymerase II-specific"/>
    <property type="evidence" value="ECO:0007669"/>
    <property type="project" value="TreeGrafter"/>
</dbReference>
<feature type="coiled-coil region" evidence="2">
    <location>
        <begin position="268"/>
        <end position="312"/>
    </location>
</feature>
<reference evidence="4" key="1">
    <citation type="submission" date="2016-10" db="EMBL/GenBank/DDBJ databases">
        <authorList>
            <person name="Benchimol M."/>
            <person name="Almeida L.G."/>
            <person name="Vasconcelos A.T."/>
            <person name="Perreira-Neves A."/>
            <person name="Rosa I.A."/>
            <person name="Tasca T."/>
            <person name="Bogo M.R."/>
            <person name="de Souza W."/>
        </authorList>
    </citation>
    <scope>NUCLEOTIDE SEQUENCE [LARGE SCALE GENOMIC DNA]</scope>
    <source>
        <strain evidence="4">K</strain>
    </source>
</reference>
<dbReference type="InterPro" id="IPR036390">
    <property type="entry name" value="WH_DNA-bd_sf"/>
</dbReference>
<organism evidence="4 5">
    <name type="scientific">Tritrichomonas foetus</name>
    <dbReference type="NCBI Taxonomy" id="1144522"/>
    <lineage>
        <taxon>Eukaryota</taxon>
        <taxon>Metamonada</taxon>
        <taxon>Parabasalia</taxon>
        <taxon>Tritrichomonadida</taxon>
        <taxon>Tritrichomonadidae</taxon>
        <taxon>Tritrichomonas</taxon>
    </lineage>
</organism>
<dbReference type="RefSeq" id="XP_068350735.1">
    <property type="nucleotide sequence ID" value="XM_068510652.1"/>
</dbReference>
<dbReference type="SMART" id="SM01372">
    <property type="entry name" value="E2F_TDP"/>
    <property type="match status" value="1"/>
</dbReference>
<dbReference type="GO" id="GO:0005667">
    <property type="term" value="C:transcription regulator complex"/>
    <property type="evidence" value="ECO:0007669"/>
    <property type="project" value="InterPro"/>
</dbReference>
<dbReference type="OrthoDB" id="552115at2759"/>
<keyword evidence="1" id="KW-0805">Transcription regulation</keyword>
<dbReference type="GO" id="GO:0051726">
    <property type="term" value="P:regulation of cell cycle"/>
    <property type="evidence" value="ECO:0007669"/>
    <property type="project" value="InterPro"/>
</dbReference>
<evidence type="ECO:0000313" key="5">
    <source>
        <dbReference type="Proteomes" id="UP000179807"/>
    </source>
</evidence>
<dbReference type="GO" id="GO:0000977">
    <property type="term" value="F:RNA polymerase II transcription regulatory region sequence-specific DNA binding"/>
    <property type="evidence" value="ECO:0007669"/>
    <property type="project" value="TreeGrafter"/>
</dbReference>
<gene>
    <name evidence="4" type="ORF">TRFO_36136</name>
</gene>
<keyword evidence="1" id="KW-0539">Nucleus</keyword>
<dbReference type="VEuPathDB" id="TrichDB:TRFO_36136"/>
<keyword evidence="2" id="KW-0175">Coiled coil</keyword>
<proteinExistence type="inferred from homology"/>
<dbReference type="PANTHER" id="PTHR12548:SF9">
    <property type="entry name" value="TRANSCRIPTION FACTOR DP"/>
    <property type="match status" value="1"/>
</dbReference>
<dbReference type="Gene3D" id="1.10.10.10">
    <property type="entry name" value="Winged helix-like DNA-binding domain superfamily/Winged helix DNA-binding domain"/>
    <property type="match status" value="1"/>
</dbReference>
<name>A0A1J4JEH9_9EUKA</name>
<accession>A0A1J4JEH9</accession>
<keyword evidence="1" id="KW-0238">DNA-binding</keyword>
<evidence type="ECO:0000256" key="2">
    <source>
        <dbReference type="SAM" id="Coils"/>
    </source>
</evidence>
<sequence length="341" mass="40051">MIPQTSNLIPRSAKPLSLANLTPQIFDIIHKNPKTTFAEVADLICQETQTNYSDLKTLRRRVYDVLNVLCAANFVSKEGKVISFNSPQQAKSIAYSDEYRNKKAGISMRLNELQEQVKTLLFYKLLVERNRNRPQNPKAVHLPSIIMTFDKVDDGSIQQSIDSKKLTIVTKTSPNFFSPLHLCDTLFPIEQQIAILRQIPSISKIEETMFPNFSEQQLHLNQPTLSKPSQQHQQQQFMQQHQMQLQQQKMQQLHQQQLHQQQLHYQQMQQKQIQMQQMQNMKMQQLQQLQQLQQMQQLHQMQMKRLKKKESRIKIPLNNANNPLKNEVLLHDKFEQIPNII</sequence>
<dbReference type="InterPro" id="IPR015648">
    <property type="entry name" value="Transcrpt_fac_DP"/>
</dbReference>
<evidence type="ECO:0000313" key="4">
    <source>
        <dbReference type="EMBL" id="OHS97598.1"/>
    </source>
</evidence>
<dbReference type="SUPFAM" id="SSF46785">
    <property type="entry name" value="Winged helix' DNA-binding domain"/>
    <property type="match status" value="1"/>
</dbReference>
<comment type="caution">
    <text evidence="4">The sequence shown here is derived from an EMBL/GenBank/DDBJ whole genome shotgun (WGS) entry which is preliminary data.</text>
</comment>
<evidence type="ECO:0000256" key="1">
    <source>
        <dbReference type="RuleBase" id="RU003796"/>
    </source>
</evidence>
<feature type="domain" description="E2F/DP family winged-helix DNA-binding" evidence="3">
    <location>
        <begin position="13"/>
        <end position="86"/>
    </location>
</feature>
<dbReference type="GeneID" id="94845356"/>
<dbReference type="AlphaFoldDB" id="A0A1J4JEH9"/>
<keyword evidence="5" id="KW-1185">Reference proteome</keyword>